<dbReference type="KEGG" id="ccb:Clocel_2375"/>
<dbReference type="InterPro" id="IPR006287">
    <property type="entry name" value="DJ-1"/>
</dbReference>
<dbReference type="GO" id="GO:0005737">
    <property type="term" value="C:cytoplasm"/>
    <property type="evidence" value="ECO:0007669"/>
    <property type="project" value="TreeGrafter"/>
</dbReference>
<dbReference type="CDD" id="cd03135">
    <property type="entry name" value="GATase1_DJ-1"/>
    <property type="match status" value="1"/>
</dbReference>
<dbReference type="InterPro" id="IPR002818">
    <property type="entry name" value="DJ-1/PfpI"/>
</dbReference>
<dbReference type="NCBIfam" id="TIGR01383">
    <property type="entry name" value="not_thiJ"/>
    <property type="match status" value="1"/>
</dbReference>
<evidence type="ECO:0000313" key="3">
    <source>
        <dbReference type="Proteomes" id="UP000002730"/>
    </source>
</evidence>
<dbReference type="AlphaFoldDB" id="D9SPV5"/>
<dbReference type="HOGENOM" id="CLU_000445_44_2_9"/>
<dbReference type="SUPFAM" id="SSF52317">
    <property type="entry name" value="Class I glutamine amidotransferase-like"/>
    <property type="match status" value="1"/>
</dbReference>
<dbReference type="Gene3D" id="3.40.50.880">
    <property type="match status" value="1"/>
</dbReference>
<dbReference type="PANTHER" id="PTHR48094">
    <property type="entry name" value="PROTEIN/NUCLEIC ACID DEGLYCASE DJ-1-RELATED"/>
    <property type="match status" value="1"/>
</dbReference>
<gene>
    <name evidence="2" type="ordered locus">Clocel_2375</name>
</gene>
<dbReference type="InterPro" id="IPR029062">
    <property type="entry name" value="Class_I_gatase-like"/>
</dbReference>
<accession>D9SPV5</accession>
<sequence length="187" mass="20641">MKKAAVLFATGFEEIEALTVVDVLRRGKVQCDMVSLYGENVVGAHAIEIKTDKDFDLVNFKDYDIIVLPGGMPGSTNLRADDRVINLVKDFNNKNKFIGAICAAPIVLEKAEVVGTRKITSYPGSLENQNAFDYKEEIVVVDGNLITSRGPATAIEFSLKLIELLIGKHQSEALREGMMVNFYNKNI</sequence>
<evidence type="ECO:0000259" key="1">
    <source>
        <dbReference type="Pfam" id="PF01965"/>
    </source>
</evidence>
<dbReference type="Pfam" id="PF01965">
    <property type="entry name" value="DJ-1_PfpI"/>
    <property type="match status" value="1"/>
</dbReference>
<name>D9SPV5_CLOC7</name>
<evidence type="ECO:0000313" key="2">
    <source>
        <dbReference type="EMBL" id="ADL52091.1"/>
    </source>
</evidence>
<dbReference type="PANTHER" id="PTHR48094:SF12">
    <property type="entry name" value="PARKINSON DISEASE PROTEIN 7 HOMOLOG"/>
    <property type="match status" value="1"/>
</dbReference>
<dbReference type="EMBL" id="CP002160">
    <property type="protein sequence ID" value="ADL52091.1"/>
    <property type="molecule type" value="Genomic_DNA"/>
</dbReference>
<reference evidence="2 3" key="1">
    <citation type="submission" date="2010-08" db="EMBL/GenBank/DDBJ databases">
        <title>Complete sequence of Clostridium cellulovorans 743B.</title>
        <authorList>
            <consortium name="US DOE Joint Genome Institute"/>
            <person name="Lucas S."/>
            <person name="Copeland A."/>
            <person name="Lapidus A."/>
            <person name="Cheng J.-F."/>
            <person name="Bruce D."/>
            <person name="Goodwin L."/>
            <person name="Pitluck S."/>
            <person name="Chertkov O."/>
            <person name="Detter J.C."/>
            <person name="Han C."/>
            <person name="Tapia R."/>
            <person name="Land M."/>
            <person name="Hauser L."/>
            <person name="Chang Y.-J."/>
            <person name="Jeffries C."/>
            <person name="Kyrpides N."/>
            <person name="Ivanova N."/>
            <person name="Mikhailova N."/>
            <person name="Hemme C.L."/>
            <person name="Woyke T."/>
        </authorList>
    </citation>
    <scope>NUCLEOTIDE SEQUENCE [LARGE SCALE GENOMIC DNA]</scope>
    <source>
        <strain evidence="3">ATCC 35296 / DSM 3052 / OCM 3 / 743B</strain>
    </source>
</reference>
<organism evidence="2 3">
    <name type="scientific">Clostridium cellulovorans (strain ATCC 35296 / DSM 3052 / OCM 3 / 743B)</name>
    <dbReference type="NCBI Taxonomy" id="573061"/>
    <lineage>
        <taxon>Bacteria</taxon>
        <taxon>Bacillati</taxon>
        <taxon>Bacillota</taxon>
        <taxon>Clostridia</taxon>
        <taxon>Eubacteriales</taxon>
        <taxon>Clostridiaceae</taxon>
        <taxon>Clostridium</taxon>
    </lineage>
</organism>
<proteinExistence type="predicted"/>
<dbReference type="STRING" id="573061.Clocel_2375"/>
<dbReference type="RefSeq" id="WP_010075434.1">
    <property type="nucleotide sequence ID" value="NC_014393.1"/>
</dbReference>
<keyword evidence="3" id="KW-1185">Reference proteome</keyword>
<feature type="domain" description="DJ-1/PfpI" evidence="1">
    <location>
        <begin position="2"/>
        <end position="163"/>
    </location>
</feature>
<protein>
    <submittedName>
        <fullName evidence="2">DJ-1 family protein</fullName>
    </submittedName>
</protein>
<dbReference type="OrthoDB" id="9800516at2"/>
<dbReference type="Proteomes" id="UP000002730">
    <property type="component" value="Chromosome"/>
</dbReference>
<dbReference type="InterPro" id="IPR050325">
    <property type="entry name" value="Prot/Nucl_acid_deglycase"/>
</dbReference>
<dbReference type="eggNOG" id="COG0693">
    <property type="taxonomic scope" value="Bacteria"/>
</dbReference>